<dbReference type="Pfam" id="PF00148">
    <property type="entry name" value="Oxidored_nitro"/>
    <property type="match status" value="1"/>
</dbReference>
<dbReference type="EMBL" id="LEKT01000003">
    <property type="protein sequence ID" value="KMO87639.1"/>
    <property type="molecule type" value="Genomic_DNA"/>
</dbReference>
<feature type="domain" description="Nitrogenase/oxidoreductase component 1" evidence="1">
    <location>
        <begin position="104"/>
        <end position="345"/>
    </location>
</feature>
<protein>
    <recommendedName>
        <fullName evidence="1">Nitrogenase/oxidoreductase component 1 domain-containing protein</fullName>
    </recommendedName>
</protein>
<name>A0A0J6WYC4_9FIRM</name>
<sequence>MLKQINGREDTSGACVLIGRAAFPEPFYDGLQYSPPARGTWNIVHTAMLVPESHQIYICALGCLRGVVLTAAEMGAMNRFSSIAIEDHELYDGTMEDTIVQAVGEIIDNLPAMPSMFFLYPSCVHHFMGCDMEALCGRLRQIYSQARFVLCWMDPIRRQSGLTAELRTRRQLYSLLQRQEIDRQSVNIVGSNLPIQADCELAGLIENNGLTLRQLPCCRTYGEYEQMGASFLNIGQEPLAKICLDDMEKRLGQKSLYLSNSFDCDEIRRNLWAAADVLTVARPDYTEAAAACEAAFAETRASVGAMPVAIDYAAVSRPFSLAKALLRHGFNVRRIYVDVCCAEDQDDFAWIQNHYPALELYATRHAKMRRMDRHTAEPVLAIGQKAAYFTGTCHFVDMAEGGGLRDFAGLRRLLQWMVQAREQEKEAKAYISIKGWGCPSCQ</sequence>
<dbReference type="STRING" id="39029.BSR42_00980"/>
<dbReference type="Proteomes" id="UP000036503">
    <property type="component" value="Unassembled WGS sequence"/>
</dbReference>
<evidence type="ECO:0000259" key="1">
    <source>
        <dbReference type="Pfam" id="PF00148"/>
    </source>
</evidence>
<dbReference type="InterPro" id="IPR000510">
    <property type="entry name" value="Nase/OxRdtase_comp1"/>
</dbReference>
<dbReference type="OrthoDB" id="4959at2"/>
<proteinExistence type="predicted"/>
<dbReference type="SUPFAM" id="SSF53807">
    <property type="entry name" value="Helical backbone' metal receptor"/>
    <property type="match status" value="1"/>
</dbReference>
<dbReference type="PATRIC" id="fig|1122219.3.peg.1146"/>
<accession>A0A0J6WYC4</accession>
<reference evidence="2 3" key="1">
    <citation type="submission" date="2015-06" db="EMBL/GenBank/DDBJ databases">
        <title>Draft genome sequence of beer spoilage bacterium Megasphaera cerevisiae type strain 20462.</title>
        <authorList>
            <person name="Kutumbaka K."/>
            <person name="Pasmowitz J."/>
            <person name="Mategko J."/>
            <person name="Reyes D."/>
            <person name="Friedrich A."/>
            <person name="Han S."/>
            <person name="Martens-Habbena W."/>
            <person name="Neal-McKinney J."/>
            <person name="Janagama H.K."/>
            <person name="Nadala C."/>
            <person name="Samadpour M."/>
        </authorList>
    </citation>
    <scope>NUCLEOTIDE SEQUENCE [LARGE SCALE GENOMIC DNA]</scope>
    <source>
        <strain evidence="2 3">DSM 20462</strain>
    </source>
</reference>
<gene>
    <name evidence="2" type="ORF">AB840_01710</name>
</gene>
<dbReference type="RefSeq" id="WP_048513093.1">
    <property type="nucleotide sequence ID" value="NZ_FUXD01000010.1"/>
</dbReference>
<dbReference type="AlphaFoldDB" id="A0A0J6WYC4"/>
<evidence type="ECO:0000313" key="3">
    <source>
        <dbReference type="Proteomes" id="UP000036503"/>
    </source>
</evidence>
<organism evidence="2 3">
    <name type="scientific">Megasphaera cerevisiae DSM 20462</name>
    <dbReference type="NCBI Taxonomy" id="1122219"/>
    <lineage>
        <taxon>Bacteria</taxon>
        <taxon>Bacillati</taxon>
        <taxon>Bacillota</taxon>
        <taxon>Negativicutes</taxon>
        <taxon>Veillonellales</taxon>
        <taxon>Veillonellaceae</taxon>
        <taxon>Megasphaera</taxon>
    </lineage>
</organism>
<comment type="caution">
    <text evidence="2">The sequence shown here is derived from an EMBL/GenBank/DDBJ whole genome shotgun (WGS) entry which is preliminary data.</text>
</comment>
<evidence type="ECO:0000313" key="2">
    <source>
        <dbReference type="EMBL" id="KMO87639.1"/>
    </source>
</evidence>
<dbReference type="GO" id="GO:0016491">
    <property type="term" value="F:oxidoreductase activity"/>
    <property type="evidence" value="ECO:0007669"/>
    <property type="project" value="InterPro"/>
</dbReference>
<keyword evidence="3" id="KW-1185">Reference proteome</keyword>
<dbReference type="InParanoid" id="A0A0J6WYC4"/>
<dbReference type="Gene3D" id="3.40.50.1980">
    <property type="entry name" value="Nitrogenase molybdenum iron protein domain"/>
    <property type="match status" value="1"/>
</dbReference>